<accession>A0ABQ3AJX0</accession>
<dbReference type="Proteomes" id="UP000600946">
    <property type="component" value="Unassembled WGS sequence"/>
</dbReference>
<name>A0ABQ3AJX0_9ACTN</name>
<comment type="caution">
    <text evidence="1">The sequence shown here is derived from an EMBL/GenBank/DDBJ whole genome shotgun (WGS) entry which is preliminary data.</text>
</comment>
<evidence type="ECO:0000313" key="1">
    <source>
        <dbReference type="EMBL" id="GGY59174.1"/>
    </source>
</evidence>
<reference evidence="2" key="1">
    <citation type="journal article" date="2019" name="Int. J. Syst. Evol. Microbiol.">
        <title>The Global Catalogue of Microorganisms (GCM) 10K type strain sequencing project: providing services to taxonomists for standard genome sequencing and annotation.</title>
        <authorList>
            <consortium name="The Broad Institute Genomics Platform"/>
            <consortium name="The Broad Institute Genome Sequencing Center for Infectious Disease"/>
            <person name="Wu L."/>
            <person name="Ma J."/>
        </authorList>
    </citation>
    <scope>NUCLEOTIDE SEQUENCE [LARGE SCALE GENOMIC DNA]</scope>
    <source>
        <strain evidence="2">JCM 4594</strain>
    </source>
</reference>
<evidence type="ECO:0000313" key="2">
    <source>
        <dbReference type="Proteomes" id="UP000600946"/>
    </source>
</evidence>
<protein>
    <recommendedName>
        <fullName evidence="3">DUF11 domain-containing protein</fullName>
    </recommendedName>
</protein>
<organism evidence="1 2">
    <name type="scientific">Streptomyces xanthochromogenes</name>
    <dbReference type="NCBI Taxonomy" id="67384"/>
    <lineage>
        <taxon>Bacteria</taxon>
        <taxon>Bacillati</taxon>
        <taxon>Actinomycetota</taxon>
        <taxon>Actinomycetes</taxon>
        <taxon>Kitasatosporales</taxon>
        <taxon>Streptomycetaceae</taxon>
        <taxon>Streptomyces</taxon>
    </lineage>
</organism>
<gene>
    <name evidence="1" type="ORF">GCM10010326_62500</name>
</gene>
<sequence>MGTPAEADTADLTFSADRTAVAPGSTVELSMTLTNTQSTEIRFVYQSVRPTWDTERQRDLVYSLVSCEAAGSPCQDTDRLGLGYAVPLPPGASRTVTLTYRVAPDSACGRTLGFASYLYYEYGSGLFSTSDTYWSPEVRVDCPAAH</sequence>
<proteinExistence type="predicted"/>
<evidence type="ECO:0008006" key="3">
    <source>
        <dbReference type="Google" id="ProtNLM"/>
    </source>
</evidence>
<dbReference type="EMBL" id="BMUU01000013">
    <property type="protein sequence ID" value="GGY59174.1"/>
    <property type="molecule type" value="Genomic_DNA"/>
</dbReference>
<keyword evidence="2" id="KW-1185">Reference proteome</keyword>